<dbReference type="KEGG" id="cim:CIMG_11495"/>
<feature type="region of interest" description="Disordered" evidence="6">
    <location>
        <begin position="144"/>
        <end position="164"/>
    </location>
</feature>
<dbReference type="GO" id="GO:0061024">
    <property type="term" value="P:membrane organization"/>
    <property type="evidence" value="ECO:0007669"/>
    <property type="project" value="TreeGrafter"/>
</dbReference>
<dbReference type="Pfam" id="PF03661">
    <property type="entry name" value="TMEM33_Pom33"/>
    <property type="match status" value="1"/>
</dbReference>
<feature type="compositionally biased region" description="Polar residues" evidence="6">
    <location>
        <begin position="155"/>
        <end position="164"/>
    </location>
</feature>
<dbReference type="AlphaFoldDB" id="A0A0D8JUY5"/>
<keyword evidence="9" id="KW-1185">Reference proteome</keyword>
<dbReference type="InterPro" id="IPR051645">
    <property type="entry name" value="PER33/POM33_regulator"/>
</dbReference>
<keyword evidence="3 7" id="KW-0812">Transmembrane</keyword>
<evidence type="ECO:0000256" key="2">
    <source>
        <dbReference type="ARBA" id="ARBA00007322"/>
    </source>
</evidence>
<proteinExistence type="inferred from homology"/>
<dbReference type="PANTHER" id="PTHR12703:SF4">
    <property type="entry name" value="TRANSMEMBRANE PROTEIN 33"/>
    <property type="match status" value="1"/>
</dbReference>
<comment type="subcellular location">
    <subcellularLocation>
        <location evidence="1">Membrane</location>
        <topology evidence="1">Multi-pass membrane protein</topology>
    </subcellularLocation>
</comment>
<keyword evidence="5 7" id="KW-0472">Membrane</keyword>
<reference evidence="9" key="1">
    <citation type="journal article" date="2009" name="Genome Res.">
        <title>Comparative genomic analyses of the human fungal pathogens Coccidioides and their relatives.</title>
        <authorList>
            <person name="Sharpton T.J."/>
            <person name="Stajich J.E."/>
            <person name="Rounsley S.D."/>
            <person name="Gardner M.J."/>
            <person name="Wortman J.R."/>
            <person name="Jordar V.S."/>
            <person name="Maiti R."/>
            <person name="Kodira C.D."/>
            <person name="Neafsey D.E."/>
            <person name="Zeng Q."/>
            <person name="Hung C.-Y."/>
            <person name="McMahan C."/>
            <person name="Muszewska A."/>
            <person name="Grynberg M."/>
            <person name="Mandel M.A."/>
            <person name="Kellner E.M."/>
            <person name="Barker B.M."/>
            <person name="Galgiani J.N."/>
            <person name="Orbach M.J."/>
            <person name="Kirkland T.N."/>
            <person name="Cole G.T."/>
            <person name="Henn M.R."/>
            <person name="Birren B.W."/>
            <person name="Taylor J.W."/>
        </authorList>
    </citation>
    <scope>NUCLEOTIDE SEQUENCE [LARGE SCALE GENOMIC DNA]</scope>
    <source>
        <strain evidence="9">RS</strain>
    </source>
</reference>
<dbReference type="STRING" id="246410.A0A0D8JUY5"/>
<accession>A0A0D8JUY5</accession>
<evidence type="ECO:0000256" key="5">
    <source>
        <dbReference type="ARBA" id="ARBA00023136"/>
    </source>
</evidence>
<name>A0A0D8JUY5_COCIM</name>
<organism evidence="8 9">
    <name type="scientific">Coccidioides immitis (strain RS)</name>
    <name type="common">Valley fever fungus</name>
    <dbReference type="NCBI Taxonomy" id="246410"/>
    <lineage>
        <taxon>Eukaryota</taxon>
        <taxon>Fungi</taxon>
        <taxon>Dikarya</taxon>
        <taxon>Ascomycota</taxon>
        <taxon>Pezizomycotina</taxon>
        <taxon>Eurotiomycetes</taxon>
        <taxon>Eurotiomycetidae</taxon>
        <taxon>Onygenales</taxon>
        <taxon>Onygenaceae</taxon>
        <taxon>Coccidioides</taxon>
    </lineage>
</organism>
<evidence type="ECO:0008006" key="10">
    <source>
        <dbReference type="Google" id="ProtNLM"/>
    </source>
</evidence>
<sequence>MAPPPSPSLPLGERLKQLAQRLQFGWFVGHLALVLAVFRYLLSVLTFNSTSRMAQASYRFAFIAAAATYGIVVYKSHIARGDMKGNVPALVMKLAGDENVQYLLIALVWLYARQITIAVLPFAIYSFFHVATFTRSHLIPTIQPPKEPEPGAGSPSRQGAKQSPLSESIGRFIKQYYDTSMALVASLELSVLIRLIGTALTFSSGSWVLLAVYFMFFRSRYTSSKYVQGVVAHSSQRIEASISHQSTPPVVRQGWQVFKDFARRVYEFTDVNRYIGAYSPAGAKKPQ</sequence>
<dbReference type="RefSeq" id="XP_012213899.1">
    <property type="nucleotide sequence ID" value="XM_012358476.1"/>
</dbReference>
<dbReference type="GO" id="GO:0005783">
    <property type="term" value="C:endoplasmic reticulum"/>
    <property type="evidence" value="ECO:0007669"/>
    <property type="project" value="TreeGrafter"/>
</dbReference>
<feature type="transmembrane region" description="Helical" evidence="7">
    <location>
        <begin position="191"/>
        <end position="216"/>
    </location>
</feature>
<keyword evidence="4 7" id="KW-1133">Transmembrane helix</keyword>
<evidence type="ECO:0000256" key="7">
    <source>
        <dbReference type="SAM" id="Phobius"/>
    </source>
</evidence>
<dbReference type="OMA" id="NVQYLIM"/>
<protein>
    <recommendedName>
        <fullName evidence="10">Endoplasmic reticulum protein</fullName>
    </recommendedName>
</protein>
<dbReference type="OrthoDB" id="5581259at2759"/>
<feature type="transmembrane region" description="Helical" evidence="7">
    <location>
        <begin position="102"/>
        <end position="128"/>
    </location>
</feature>
<dbReference type="GO" id="GO:0016020">
    <property type="term" value="C:membrane"/>
    <property type="evidence" value="ECO:0007669"/>
    <property type="project" value="UniProtKB-SubCell"/>
</dbReference>
<dbReference type="GeneID" id="24163736"/>
<reference evidence="9" key="2">
    <citation type="journal article" date="2010" name="Genome Res.">
        <title>Population genomic sequencing of Coccidioides fungi reveals recent hybridization and transposon control.</title>
        <authorList>
            <person name="Neafsey D.E."/>
            <person name="Barker B.M."/>
            <person name="Sharpton T.J."/>
            <person name="Stajich J.E."/>
            <person name="Park D.J."/>
            <person name="Whiston E."/>
            <person name="Hung C.-Y."/>
            <person name="McMahan C."/>
            <person name="White J."/>
            <person name="Sykes S."/>
            <person name="Heiman D."/>
            <person name="Young S."/>
            <person name="Zeng Q."/>
            <person name="Abouelleil A."/>
            <person name="Aftuck L."/>
            <person name="Bessette D."/>
            <person name="Brown A."/>
            <person name="FitzGerald M."/>
            <person name="Lui A."/>
            <person name="Macdonald J.P."/>
            <person name="Priest M."/>
            <person name="Orbach M.J."/>
            <person name="Galgiani J.N."/>
            <person name="Kirkland T.N."/>
            <person name="Cole G.T."/>
            <person name="Birren B.W."/>
            <person name="Henn M.R."/>
            <person name="Taylor J.W."/>
            <person name="Rounsley S.D."/>
        </authorList>
    </citation>
    <scope>GENOME REANNOTATION</scope>
    <source>
        <strain evidence="9">RS</strain>
    </source>
</reference>
<evidence type="ECO:0000256" key="4">
    <source>
        <dbReference type="ARBA" id="ARBA00022989"/>
    </source>
</evidence>
<dbReference type="EMBL" id="GG704914">
    <property type="protein sequence ID" value="KJF61125.1"/>
    <property type="molecule type" value="Genomic_DNA"/>
</dbReference>
<evidence type="ECO:0000313" key="9">
    <source>
        <dbReference type="Proteomes" id="UP000001261"/>
    </source>
</evidence>
<evidence type="ECO:0000256" key="6">
    <source>
        <dbReference type="SAM" id="MobiDB-lite"/>
    </source>
</evidence>
<dbReference type="Proteomes" id="UP000001261">
    <property type="component" value="Unassembled WGS sequence"/>
</dbReference>
<gene>
    <name evidence="8" type="ORF">CIMG_11495</name>
</gene>
<dbReference type="GO" id="GO:0071786">
    <property type="term" value="P:endoplasmic reticulum tubular network organization"/>
    <property type="evidence" value="ECO:0007669"/>
    <property type="project" value="TreeGrafter"/>
</dbReference>
<dbReference type="InParanoid" id="A0A0D8JUY5"/>
<feature type="transmembrane region" description="Helical" evidence="7">
    <location>
        <begin position="24"/>
        <end position="44"/>
    </location>
</feature>
<dbReference type="InterPro" id="IPR005344">
    <property type="entry name" value="TMEM33/Pom33"/>
</dbReference>
<dbReference type="FunCoup" id="A0A0D8JUY5">
    <property type="interactions" value="127"/>
</dbReference>
<evidence type="ECO:0000256" key="1">
    <source>
        <dbReference type="ARBA" id="ARBA00004141"/>
    </source>
</evidence>
<feature type="transmembrane region" description="Helical" evidence="7">
    <location>
        <begin position="56"/>
        <end position="74"/>
    </location>
</feature>
<dbReference type="VEuPathDB" id="FungiDB:CIMG_11495"/>
<comment type="similarity">
    <text evidence="2">Belongs to the PER33/POM33 family.</text>
</comment>
<dbReference type="PANTHER" id="PTHR12703">
    <property type="entry name" value="TRANSMEMBRANE PROTEIN 33"/>
    <property type="match status" value="1"/>
</dbReference>
<evidence type="ECO:0000256" key="3">
    <source>
        <dbReference type="ARBA" id="ARBA00022692"/>
    </source>
</evidence>
<evidence type="ECO:0000313" key="8">
    <source>
        <dbReference type="EMBL" id="KJF61125.1"/>
    </source>
</evidence>